<name>A0A0H5SAH0_BRUMA</name>
<evidence type="ECO:0000256" key="1">
    <source>
        <dbReference type="ARBA" id="ARBA00022786"/>
    </source>
</evidence>
<feature type="domain" description="Protein zer-1 homolog-like C-terminal" evidence="2">
    <location>
        <begin position="558"/>
        <end position="911"/>
    </location>
</feature>
<reference evidence="4" key="2">
    <citation type="submission" date="2012-12" db="EMBL/GenBank/DDBJ databases">
        <authorList>
            <person name="Gao Y.W."/>
            <person name="Fan S.T."/>
            <person name="Sun H.T."/>
            <person name="Wang Z."/>
            <person name="Gao X.L."/>
            <person name="Li Y.G."/>
            <person name="Wang T.C."/>
            <person name="Zhang K."/>
            <person name="Xu W.W."/>
            <person name="Yu Z.J."/>
            <person name="Xia X.Z."/>
        </authorList>
    </citation>
    <scope>NUCLEOTIDE SEQUENCE</scope>
    <source>
        <strain evidence="4">FR3</strain>
    </source>
</reference>
<evidence type="ECO:0000259" key="3">
    <source>
        <dbReference type="Pfam" id="PF25013"/>
    </source>
</evidence>
<protein>
    <submittedName>
        <fullName evidence="4">BMA-ZER-1</fullName>
    </submittedName>
</protein>
<dbReference type="InterPro" id="IPR032675">
    <property type="entry name" value="LRR_dom_sf"/>
</dbReference>
<dbReference type="Gene3D" id="1.25.10.10">
    <property type="entry name" value="Leucine-rich Repeat Variant"/>
    <property type="match status" value="1"/>
</dbReference>
<evidence type="ECO:0000313" key="4">
    <source>
        <dbReference type="EMBL" id="CRZ25349.1"/>
    </source>
</evidence>
<dbReference type="Pfam" id="PF25013">
    <property type="entry name" value="LRR_Zer-1"/>
    <property type="match status" value="1"/>
</dbReference>
<evidence type="ECO:0000259" key="2">
    <source>
        <dbReference type="Pfam" id="PF22964"/>
    </source>
</evidence>
<dbReference type="EMBL" id="LN857006">
    <property type="protein sequence ID" value="CRZ25349.1"/>
    <property type="molecule type" value="Genomic_DNA"/>
</dbReference>
<dbReference type="GO" id="GO:0031462">
    <property type="term" value="C:Cul2-RING ubiquitin ligase complex"/>
    <property type="evidence" value="ECO:0007669"/>
    <property type="project" value="TreeGrafter"/>
</dbReference>
<dbReference type="InterPro" id="IPR016024">
    <property type="entry name" value="ARM-type_fold"/>
</dbReference>
<dbReference type="AlphaFoldDB" id="A0A0H5SAH0"/>
<evidence type="ECO:0000313" key="5">
    <source>
        <dbReference type="WormBase" id="Bm5982"/>
    </source>
</evidence>
<dbReference type="FunFam" id="1.25.10.10:FF:000638">
    <property type="entry name" value="Zyg eleven-related protein 1"/>
    <property type="match status" value="1"/>
</dbReference>
<gene>
    <name evidence="5" type="primary">bma-zer-1</name>
    <name evidence="4" type="synonym">Bma-zer-1</name>
    <name evidence="5" type="ORF">Bm5982</name>
    <name evidence="4" type="ORF">BM_Bm5982</name>
</gene>
<dbReference type="SUPFAM" id="SSF48371">
    <property type="entry name" value="ARM repeat"/>
    <property type="match status" value="1"/>
</dbReference>
<keyword evidence="1" id="KW-0833">Ubl conjugation pathway</keyword>
<dbReference type="Gene3D" id="3.80.10.10">
    <property type="entry name" value="Ribonuclease Inhibitor"/>
    <property type="match status" value="1"/>
</dbReference>
<organism evidence="4">
    <name type="scientific">Brugia malayi</name>
    <name type="common">Filarial nematode worm</name>
    <dbReference type="NCBI Taxonomy" id="6279"/>
    <lineage>
        <taxon>Eukaryota</taxon>
        <taxon>Metazoa</taxon>
        <taxon>Ecdysozoa</taxon>
        <taxon>Nematoda</taxon>
        <taxon>Chromadorea</taxon>
        <taxon>Rhabditida</taxon>
        <taxon>Spirurina</taxon>
        <taxon>Spiruromorpha</taxon>
        <taxon>Filarioidea</taxon>
        <taxon>Onchocercidae</taxon>
        <taxon>Brugia</taxon>
    </lineage>
</organism>
<dbReference type="OMA" id="QIRRKHA"/>
<dbReference type="Pfam" id="PF22964">
    <property type="entry name" value="ZER1-like_2nd"/>
    <property type="match status" value="1"/>
</dbReference>
<dbReference type="PANTHER" id="PTHR12904">
    <property type="match status" value="1"/>
</dbReference>
<reference evidence="4" key="1">
    <citation type="journal article" date="2007" name="Science">
        <title>Draft genome of the filarial nematode parasite Brugia malayi.</title>
        <authorList>
            <person name="Ghedin E."/>
            <person name="Wang S."/>
            <person name="Spiro D."/>
            <person name="Caler E."/>
            <person name="Zhao Q."/>
            <person name="Crabtree J."/>
            <person name="Allen J.E."/>
            <person name="Delcher A.L."/>
            <person name="Guiliano D.B."/>
            <person name="Miranda-Saavedra D."/>
            <person name="Angiuoli S.V."/>
            <person name="Creasy T."/>
            <person name="Amedeo P."/>
            <person name="Haas B."/>
            <person name="El-Sayed N.M."/>
            <person name="Wortman J.R."/>
            <person name="Feldblyum T."/>
            <person name="Tallon L."/>
            <person name="Schatz M."/>
            <person name="Shumway M."/>
            <person name="Koo H."/>
            <person name="Salzberg S.L."/>
            <person name="Schobel S."/>
            <person name="Pertea M."/>
            <person name="Pop M."/>
            <person name="White O."/>
            <person name="Barton G.J."/>
            <person name="Carlow C.K."/>
            <person name="Crawford M.J."/>
            <person name="Daub J."/>
            <person name="Dimmic M.W."/>
            <person name="Estes C.F."/>
            <person name="Foster J.M."/>
            <person name="Ganatra M."/>
            <person name="Gregory W.F."/>
            <person name="Johnson N.M."/>
            <person name="Jin J."/>
            <person name="Komuniecki R."/>
            <person name="Korf I."/>
            <person name="Kumar S."/>
            <person name="Laney S."/>
            <person name="Li B.W."/>
            <person name="Li W."/>
            <person name="Lindblom T.H."/>
            <person name="Lustigman S."/>
            <person name="Ma D."/>
            <person name="Maina C.V."/>
            <person name="Martin D.M."/>
            <person name="McCarter J.P."/>
            <person name="McReynolds L."/>
            <person name="Mitreva M."/>
            <person name="Nutman T.B."/>
            <person name="Parkinson J."/>
            <person name="Peregrin-Alvarez J.M."/>
            <person name="Poole C."/>
            <person name="Ren Q."/>
            <person name="Saunders L."/>
            <person name="Sluder A.E."/>
            <person name="Smith K."/>
            <person name="Stanke M."/>
            <person name="Unnasch T.R."/>
            <person name="Ware J."/>
            <person name="Wei A.D."/>
            <person name="Weil G."/>
            <person name="Williams D.J."/>
            <person name="Zhang Y."/>
            <person name="Williams S.A."/>
            <person name="Fraser-Liggett C."/>
            <person name="Slatko B."/>
            <person name="Blaxter M.L."/>
            <person name="Scott A.L."/>
        </authorList>
    </citation>
    <scope>NUCLEOTIDE SEQUENCE</scope>
    <source>
        <strain evidence="4">FR3</strain>
    </source>
</reference>
<dbReference type="InterPro" id="IPR051341">
    <property type="entry name" value="Zyg-11_UBL_adapter"/>
</dbReference>
<accession>A0A0H5SAH0</accession>
<proteinExistence type="predicted"/>
<dbReference type="InterPro" id="IPR056845">
    <property type="entry name" value="LRR_Zer-1"/>
</dbReference>
<dbReference type="SUPFAM" id="SSF52047">
    <property type="entry name" value="RNI-like"/>
    <property type="match status" value="1"/>
</dbReference>
<dbReference type="InterPro" id="IPR011989">
    <property type="entry name" value="ARM-like"/>
</dbReference>
<feature type="domain" description="Zer-1-like leucine-rich repeats region" evidence="3">
    <location>
        <begin position="356"/>
        <end position="491"/>
    </location>
</feature>
<dbReference type="PANTHER" id="PTHR12904:SF23">
    <property type="entry name" value="PROTEIN ZER-1 HOMOLOG"/>
    <property type="match status" value="1"/>
</dbReference>
<dbReference type="WormBase" id="Bm5982">
    <property type="protein sequence ID" value="BM43696"/>
    <property type="gene ID" value="WBGene00226243"/>
    <property type="gene designation" value="Bma-zer-1"/>
</dbReference>
<sequence length="925" mass="103989">MMKGRTRTYVAVCMNACRALVCICMCVCVCVCVCTEVDTAIQILSFFPINRDNSVIKTIIPHVVLLVLTMTYTEADIPLRAPRLLQLSANIVATHSSTLLAHAKSNTNKNSEQYHSQQQHQQEQRIAGSDIAAVFQLPLPASSAVFDSLREQWIKTGVTPTTALEHFTEAACLPLDRLLLSRAHLTDRLLANLVAAHHERLTSLDISDTQGIVGHEFNRVLEEKSVHLEQLISLSMTSFEILRIPMIIVPPRKTGVSYSTSGSCGTLPILSEEDLVGSSIDINIEHYMDTSDSGPTSTSNCQSASENSEIMEAATPSPTMEIPTFTLRCPNIRSLTLHRKRSHCENDESVNEFLNRVLSPLKKLERLDLSHWQRVDDLHCLYPHSLSTLILYDVPDLYRAMDTIVQITTLKFLDLSQSTKETGTYPRPVTALHRIVTCLRSLTHLDISSTNLASQPSTYDRPVKGTTSVRSDIYGLRCLGAPLEYLGLFNCDSASHFAEIPAKNIAGDKDEKQILLALRMYSQRAGLLQAVLNESYQLYRFGHNLNQHTEALHLVLGAMQRHLEDSTLQIAGSASLFYIIRKVSMNRDTKRMVVTALLDGMDAHMEEQVMVRNCCLSLCQFEIPLEILFDYGRVARLLVAVLQHHNSDHLTQRIVVFLLNSMACHVEGEQKVQVGNIGAIEIILEQIRRKHAASICDDVMEVGWSFLWNITDETPVNCERFLNADGLRLFHQCYQQFQNETELVRNMMGLIGNIAEVEQLRAQLMLDDYINIFCALLTMLVDGIEISYNSAGVLAHMVSDGEAAWSKVSVSRTYVMDKIIKATNTWDLEAKRFINYRSFKPILRLIPMFDAPASQHWAIWALANLTSTDKDKYCAYVLHEGGIPLLQQVVSDERSSDKMRSLANVVLRNITEWECSKYTPPPSMF</sequence>
<dbReference type="InterPro" id="IPR055142">
    <property type="entry name" value="ZER1-like_C"/>
</dbReference>